<dbReference type="RefSeq" id="WP_170034731.1">
    <property type="nucleotide sequence ID" value="NZ_JABDTL010000001.1"/>
</dbReference>
<comment type="caution">
    <text evidence="2">The sequence shown here is derived from an EMBL/GenBank/DDBJ whole genome shotgun (WGS) entry which is preliminary data.</text>
</comment>
<keyword evidence="3" id="KW-1185">Reference proteome</keyword>
<proteinExistence type="predicted"/>
<sequence>MPQRRASDQGWVKFVGWAACLILAASLTYTFVRALTRGPAGIDPLFFGLQSLASTLFLVYSVRMRNRIFIAANAVAVANALGTLAVALGARGG</sequence>
<protein>
    <submittedName>
        <fullName evidence="2">Lipid-A-disaccharide synthase-like uncharacterized protein</fullName>
    </submittedName>
</protein>
<gene>
    <name evidence="2" type="ORF">HNQ61_003786</name>
</gene>
<keyword evidence="1" id="KW-1133">Transmembrane helix</keyword>
<feature type="transmembrane region" description="Helical" evidence="1">
    <location>
        <begin position="12"/>
        <end position="32"/>
    </location>
</feature>
<evidence type="ECO:0000313" key="2">
    <source>
        <dbReference type="EMBL" id="MBB6072125.1"/>
    </source>
</evidence>
<name>A0A841H1W6_9BACT</name>
<keyword evidence="1" id="KW-0812">Transmembrane</keyword>
<feature type="transmembrane region" description="Helical" evidence="1">
    <location>
        <begin position="69"/>
        <end position="90"/>
    </location>
</feature>
<organism evidence="2 3">
    <name type="scientific">Longimicrobium terrae</name>
    <dbReference type="NCBI Taxonomy" id="1639882"/>
    <lineage>
        <taxon>Bacteria</taxon>
        <taxon>Pseudomonadati</taxon>
        <taxon>Gemmatimonadota</taxon>
        <taxon>Longimicrobiia</taxon>
        <taxon>Longimicrobiales</taxon>
        <taxon>Longimicrobiaceae</taxon>
        <taxon>Longimicrobium</taxon>
    </lineage>
</organism>
<evidence type="ECO:0000256" key="1">
    <source>
        <dbReference type="SAM" id="Phobius"/>
    </source>
</evidence>
<dbReference type="Proteomes" id="UP000582837">
    <property type="component" value="Unassembled WGS sequence"/>
</dbReference>
<keyword evidence="1" id="KW-0472">Membrane</keyword>
<reference evidence="2 3" key="1">
    <citation type="submission" date="2020-08" db="EMBL/GenBank/DDBJ databases">
        <title>Genomic Encyclopedia of Type Strains, Phase IV (KMG-IV): sequencing the most valuable type-strain genomes for metagenomic binning, comparative biology and taxonomic classification.</title>
        <authorList>
            <person name="Goeker M."/>
        </authorList>
    </citation>
    <scope>NUCLEOTIDE SEQUENCE [LARGE SCALE GENOMIC DNA]</scope>
    <source>
        <strain evidence="2 3">DSM 29007</strain>
    </source>
</reference>
<accession>A0A841H1W6</accession>
<dbReference type="AlphaFoldDB" id="A0A841H1W6"/>
<evidence type="ECO:0000313" key="3">
    <source>
        <dbReference type="Proteomes" id="UP000582837"/>
    </source>
</evidence>
<dbReference type="EMBL" id="JACHIA010000012">
    <property type="protein sequence ID" value="MBB6072125.1"/>
    <property type="molecule type" value="Genomic_DNA"/>
</dbReference>
<feature type="transmembrane region" description="Helical" evidence="1">
    <location>
        <begin position="44"/>
        <end position="62"/>
    </location>
</feature>